<feature type="domain" description="Glycosyltransferase 2-like" evidence="7">
    <location>
        <begin position="13"/>
        <end position="179"/>
    </location>
</feature>
<dbReference type="Proteomes" id="UP000759443">
    <property type="component" value="Unassembled WGS sequence"/>
</dbReference>
<dbReference type="InterPro" id="IPR029044">
    <property type="entry name" value="Nucleotide-diphossugar_trans"/>
</dbReference>
<dbReference type="CDD" id="cd02525">
    <property type="entry name" value="Succinoglycan_BP_ExoA"/>
    <property type="match status" value="1"/>
</dbReference>
<evidence type="ECO:0000256" key="2">
    <source>
        <dbReference type="ARBA" id="ARBA00022475"/>
    </source>
</evidence>
<keyword evidence="4 8" id="KW-0808">Transferase</keyword>
<comment type="caution">
    <text evidence="8">The sequence shown here is derived from an EMBL/GenBank/DDBJ whole genome shotgun (WGS) entry which is preliminary data.</text>
</comment>
<name>A0ABS4E4S7_9HYPH</name>
<dbReference type="EC" id="2.4.-.-" evidence="8"/>
<dbReference type="InterPro" id="IPR001173">
    <property type="entry name" value="Glyco_trans_2-like"/>
</dbReference>
<organism evidence="8 9">
    <name type="scientific">Rhizobium halophytocola</name>
    <dbReference type="NCBI Taxonomy" id="735519"/>
    <lineage>
        <taxon>Bacteria</taxon>
        <taxon>Pseudomonadati</taxon>
        <taxon>Pseudomonadota</taxon>
        <taxon>Alphaproteobacteria</taxon>
        <taxon>Hyphomicrobiales</taxon>
        <taxon>Rhizobiaceae</taxon>
        <taxon>Rhizobium/Agrobacterium group</taxon>
        <taxon>Rhizobium</taxon>
    </lineage>
</organism>
<dbReference type="EMBL" id="JAGGJU010000014">
    <property type="protein sequence ID" value="MBP1852956.1"/>
    <property type="molecule type" value="Genomic_DNA"/>
</dbReference>
<keyword evidence="5 6" id="KW-0472">Membrane</keyword>
<evidence type="ECO:0000313" key="9">
    <source>
        <dbReference type="Proteomes" id="UP000759443"/>
    </source>
</evidence>
<dbReference type="PANTHER" id="PTHR43646">
    <property type="entry name" value="GLYCOSYLTRANSFERASE"/>
    <property type="match status" value="1"/>
</dbReference>
<keyword evidence="9" id="KW-1185">Reference proteome</keyword>
<proteinExistence type="predicted"/>
<keyword evidence="3 8" id="KW-0328">Glycosyltransferase</keyword>
<comment type="subcellular location">
    <subcellularLocation>
        <location evidence="1">Cell membrane</location>
    </subcellularLocation>
</comment>
<feature type="transmembrane region" description="Helical" evidence="6">
    <location>
        <begin position="252"/>
        <end position="271"/>
    </location>
</feature>
<dbReference type="Pfam" id="PF00535">
    <property type="entry name" value="Glycos_transf_2"/>
    <property type="match status" value="1"/>
</dbReference>
<dbReference type="GO" id="GO:0016757">
    <property type="term" value="F:glycosyltransferase activity"/>
    <property type="evidence" value="ECO:0007669"/>
    <property type="project" value="UniProtKB-KW"/>
</dbReference>
<evidence type="ECO:0000256" key="6">
    <source>
        <dbReference type="SAM" id="Phobius"/>
    </source>
</evidence>
<keyword evidence="2" id="KW-1003">Cell membrane</keyword>
<keyword evidence="6" id="KW-1133">Transmembrane helix</keyword>
<dbReference type="PANTHER" id="PTHR43646:SF2">
    <property type="entry name" value="GLYCOSYLTRANSFERASE 2-LIKE DOMAIN-CONTAINING PROTEIN"/>
    <property type="match status" value="1"/>
</dbReference>
<dbReference type="RefSeq" id="WP_209948261.1">
    <property type="nucleotide sequence ID" value="NZ_JAGGJU010000014.1"/>
</dbReference>
<keyword evidence="6" id="KW-0812">Transmembrane</keyword>
<evidence type="ECO:0000256" key="1">
    <source>
        <dbReference type="ARBA" id="ARBA00004236"/>
    </source>
</evidence>
<evidence type="ECO:0000259" key="7">
    <source>
        <dbReference type="Pfam" id="PF00535"/>
    </source>
</evidence>
<protein>
    <submittedName>
        <fullName evidence="8">Succinoglycan biosynthesis protein ExoA</fullName>
        <ecNumber evidence="8">2.4.-.-</ecNumber>
    </submittedName>
</protein>
<evidence type="ECO:0000313" key="8">
    <source>
        <dbReference type="EMBL" id="MBP1852956.1"/>
    </source>
</evidence>
<gene>
    <name evidence="8" type="ORF">J2Z17_004415</name>
</gene>
<feature type="transmembrane region" description="Helical" evidence="6">
    <location>
        <begin position="277"/>
        <end position="293"/>
    </location>
</feature>
<evidence type="ECO:0000256" key="5">
    <source>
        <dbReference type="ARBA" id="ARBA00023136"/>
    </source>
</evidence>
<dbReference type="SUPFAM" id="SSF53448">
    <property type="entry name" value="Nucleotide-diphospho-sugar transferases"/>
    <property type="match status" value="1"/>
</dbReference>
<evidence type="ECO:0000256" key="3">
    <source>
        <dbReference type="ARBA" id="ARBA00022676"/>
    </source>
</evidence>
<evidence type="ECO:0000256" key="4">
    <source>
        <dbReference type="ARBA" id="ARBA00022679"/>
    </source>
</evidence>
<feature type="transmembrane region" description="Helical" evidence="6">
    <location>
        <begin position="300"/>
        <end position="320"/>
    </location>
</feature>
<sequence>MRDSGFKIMKTLIVIPCLNEAAHIEALVRQLAANRGTLDMLIVVADGGSSDGTVEIVERLKGEITGLELLSNPKRLQAPAINLAVETYGADRHFLIRIDAHGDYPEDYCRVLLEEAIETGAESVVVGMKTVGSALFQRAAAVAQNSKLGNGGSKHRDGGGGHWVDHAHHALMRIDAFRAVGGYDETFSHNEDAELDHRLRFAGFRLWMTGRTYMIYYPRRTAPALFRQYLGYGRGRARNLLKHRVLPKVRQAIPLAVVPVCIAVLLSFVHWIFAVPFLLWAGLCLAYGVWIAISERNSYGLLAGVAAMIMHFAWSAGFWAEFLSLKRRRSAA</sequence>
<reference evidence="8 9" key="1">
    <citation type="submission" date="2021-03" db="EMBL/GenBank/DDBJ databases">
        <title>Genomic Encyclopedia of Type Strains, Phase IV (KMG-IV): sequencing the most valuable type-strain genomes for metagenomic binning, comparative biology and taxonomic classification.</title>
        <authorList>
            <person name="Goeker M."/>
        </authorList>
    </citation>
    <scope>NUCLEOTIDE SEQUENCE [LARGE SCALE GENOMIC DNA]</scope>
    <source>
        <strain evidence="8 9">DSM 21600</strain>
    </source>
</reference>
<accession>A0ABS4E4S7</accession>
<dbReference type="Gene3D" id="3.90.550.10">
    <property type="entry name" value="Spore Coat Polysaccharide Biosynthesis Protein SpsA, Chain A"/>
    <property type="match status" value="1"/>
</dbReference>